<dbReference type="AlphaFoldDB" id="A0A6N9YFG0"/>
<evidence type="ECO:0008006" key="4">
    <source>
        <dbReference type="Google" id="ProtNLM"/>
    </source>
</evidence>
<gene>
    <name evidence="2" type="ORF">G1H11_00150</name>
</gene>
<name>A0A6N9YFG0_9ACTN</name>
<comment type="caution">
    <text evidence="2">The sequence shown here is derived from an EMBL/GenBank/DDBJ whole genome shotgun (WGS) entry which is preliminary data.</text>
</comment>
<keyword evidence="3" id="KW-1185">Reference proteome</keyword>
<dbReference type="Proteomes" id="UP000469185">
    <property type="component" value="Unassembled WGS sequence"/>
</dbReference>
<organism evidence="2 3">
    <name type="scientific">Phytoactinopolyspora alkaliphila</name>
    <dbReference type="NCBI Taxonomy" id="1783498"/>
    <lineage>
        <taxon>Bacteria</taxon>
        <taxon>Bacillati</taxon>
        <taxon>Actinomycetota</taxon>
        <taxon>Actinomycetes</taxon>
        <taxon>Jiangellales</taxon>
        <taxon>Jiangellaceae</taxon>
        <taxon>Phytoactinopolyspora</taxon>
    </lineage>
</organism>
<proteinExistence type="predicted"/>
<evidence type="ECO:0000256" key="1">
    <source>
        <dbReference type="SAM" id="MobiDB-lite"/>
    </source>
</evidence>
<sequence>MSLQTRFDFVLPRGYVDGNGTVHQQGTMRLATARDELEPLRDPLVDGPDDPRLTVLVLARVVERLGSLELVTPHEIEGLFAVDLAFLQDFYGVINFGGQDDYDALLSAQQELVSPVTVRTTSRSGVEATPDGAEPDTAATAATADSAALAASPARPSRPGRSAIEEISGAGR</sequence>
<protein>
    <recommendedName>
        <fullName evidence="4">Phage tail assembly protein</fullName>
    </recommendedName>
</protein>
<dbReference type="RefSeq" id="WP_163814940.1">
    <property type="nucleotide sequence ID" value="NZ_JAAGOB010000001.1"/>
</dbReference>
<reference evidence="2 3" key="1">
    <citation type="submission" date="2020-02" db="EMBL/GenBank/DDBJ databases">
        <authorList>
            <person name="Li X.-J."/>
            <person name="Feng X.-M."/>
        </authorList>
    </citation>
    <scope>NUCLEOTIDE SEQUENCE [LARGE SCALE GENOMIC DNA]</scope>
    <source>
        <strain evidence="2 3">CGMCC 4.7225</strain>
    </source>
</reference>
<feature type="compositionally biased region" description="Low complexity" evidence="1">
    <location>
        <begin position="128"/>
        <end position="162"/>
    </location>
</feature>
<evidence type="ECO:0000313" key="3">
    <source>
        <dbReference type="Proteomes" id="UP000469185"/>
    </source>
</evidence>
<feature type="region of interest" description="Disordered" evidence="1">
    <location>
        <begin position="119"/>
        <end position="172"/>
    </location>
</feature>
<accession>A0A6N9YFG0</accession>
<dbReference type="EMBL" id="JAAGOB010000001">
    <property type="protein sequence ID" value="NED93723.1"/>
    <property type="molecule type" value="Genomic_DNA"/>
</dbReference>
<evidence type="ECO:0000313" key="2">
    <source>
        <dbReference type="EMBL" id="NED93723.1"/>
    </source>
</evidence>